<dbReference type="FunCoup" id="E3LDJ5">
    <property type="interactions" value="1434"/>
</dbReference>
<evidence type="ECO:0000313" key="2">
    <source>
        <dbReference type="EMBL" id="EFO82297.1"/>
    </source>
</evidence>
<dbReference type="Proteomes" id="UP000008281">
    <property type="component" value="Unassembled WGS sequence"/>
</dbReference>
<dbReference type="OMA" id="HRDYASK"/>
<dbReference type="EMBL" id="DS268407">
    <property type="protein sequence ID" value="EFO82297.1"/>
    <property type="molecule type" value="Genomic_DNA"/>
</dbReference>
<dbReference type="AlphaFoldDB" id="E3LDJ5"/>
<organism evidence="3">
    <name type="scientific">Caenorhabditis remanei</name>
    <name type="common">Caenorhabditis vulgaris</name>
    <dbReference type="NCBI Taxonomy" id="31234"/>
    <lineage>
        <taxon>Eukaryota</taxon>
        <taxon>Metazoa</taxon>
        <taxon>Ecdysozoa</taxon>
        <taxon>Nematoda</taxon>
        <taxon>Chromadorea</taxon>
        <taxon>Rhabditida</taxon>
        <taxon>Rhabditina</taxon>
        <taxon>Rhabditomorpha</taxon>
        <taxon>Rhabditoidea</taxon>
        <taxon>Rhabditidae</taxon>
        <taxon>Peloderinae</taxon>
        <taxon>Caenorhabditis</taxon>
    </lineage>
</organism>
<proteinExistence type="predicted"/>
<name>E3LDJ5_CAERE</name>
<dbReference type="HOGENOM" id="CLU_937590_0_0_1"/>
<accession>E3LDJ5</accession>
<dbReference type="OrthoDB" id="5896858at2759"/>
<dbReference type="KEGG" id="crq:GCK72_024574"/>
<dbReference type="RefSeq" id="XP_003117699.2">
    <property type="nucleotide sequence ID" value="XM_003117651.2"/>
</dbReference>
<evidence type="ECO:0000313" key="3">
    <source>
        <dbReference type="Proteomes" id="UP000008281"/>
    </source>
</evidence>
<protein>
    <submittedName>
        <fullName evidence="2">Uncharacterized protein</fullName>
    </submittedName>
</protein>
<dbReference type="CTD" id="9822000"/>
<gene>
    <name evidence="2" type="ORF">CRE_00629</name>
</gene>
<sequence>MMPADIKNITTRKNMRSLKSKEPSVPRRQSLAPSVKLSGQQDDNNKKKMISALPRLLKTVRKSIAPAEQLRFRTDAERAAHEAYDHVIENYPTHNRSAMKFEADVDKFPALLTYWKQADLVDLDMMHIGGMIRMHQYCYKEFKKTGDPVLRDAANFFKVTDPNCIFGSNIYPIHMVYLGIFKCDQVESWYRDYYCHRDYASKNNIRSEFDEDKTTKYDLIFDNLGREAVEVLVTEMKLLEDYCQEKFENDELPIYKKGAEFWKKASPMHLPRNYQLALILKNQEKWEDQIVEEWFRMLYEERSCRGARGKDVFN</sequence>
<evidence type="ECO:0000256" key="1">
    <source>
        <dbReference type="SAM" id="MobiDB-lite"/>
    </source>
</evidence>
<dbReference type="GeneID" id="9822000"/>
<keyword evidence="3" id="KW-1185">Reference proteome</keyword>
<dbReference type="eggNOG" id="ENOG502R2MD">
    <property type="taxonomic scope" value="Eukaryota"/>
</dbReference>
<reference evidence="2" key="1">
    <citation type="submission" date="2007-07" db="EMBL/GenBank/DDBJ databases">
        <title>PCAP assembly of the Caenorhabditis remanei genome.</title>
        <authorList>
            <consortium name="The Caenorhabditis remanei Sequencing Consortium"/>
            <person name="Wilson R.K."/>
        </authorList>
    </citation>
    <scope>NUCLEOTIDE SEQUENCE [LARGE SCALE GENOMIC DNA]</scope>
    <source>
        <strain evidence="2">PB4641</strain>
    </source>
</reference>
<feature type="region of interest" description="Disordered" evidence="1">
    <location>
        <begin position="1"/>
        <end position="46"/>
    </location>
</feature>